<evidence type="ECO:0000256" key="4">
    <source>
        <dbReference type="SAM" id="Phobius"/>
    </source>
</evidence>
<dbReference type="SUPFAM" id="SSF53448">
    <property type="entry name" value="Nucleotide-diphospho-sugar transferases"/>
    <property type="match status" value="1"/>
</dbReference>
<reference evidence="6 7" key="1">
    <citation type="journal article" date="2014" name="Int. J. Syst. Evol. Microbiol.">
        <title>Complete genome sequence of Corynebacterium casei LMG S-19264T (=DSM 44701T), isolated from a smear-ripened cheese.</title>
        <authorList>
            <consortium name="US DOE Joint Genome Institute (JGI-PGF)"/>
            <person name="Walter F."/>
            <person name="Albersmeier A."/>
            <person name="Kalinowski J."/>
            <person name="Ruckert C."/>
        </authorList>
    </citation>
    <scope>NUCLEOTIDE SEQUENCE [LARGE SCALE GENOMIC DNA]</scope>
    <source>
        <strain evidence="6 7">NBRC 110095</strain>
    </source>
</reference>
<keyword evidence="3" id="KW-0808">Transferase</keyword>
<dbReference type="EMBL" id="BSPD01000007">
    <property type="protein sequence ID" value="GLS24480.1"/>
    <property type="molecule type" value="Genomic_DNA"/>
</dbReference>
<keyword evidence="2" id="KW-0328">Glycosyltransferase</keyword>
<keyword evidence="4" id="KW-0812">Transmembrane</keyword>
<evidence type="ECO:0000256" key="3">
    <source>
        <dbReference type="ARBA" id="ARBA00022679"/>
    </source>
</evidence>
<feature type="domain" description="Glycosyltransferase 2-like" evidence="5">
    <location>
        <begin position="30"/>
        <end position="155"/>
    </location>
</feature>
<keyword evidence="4" id="KW-1133">Transmembrane helix</keyword>
<comment type="caution">
    <text evidence="6">The sequence shown here is derived from an EMBL/GenBank/DDBJ whole genome shotgun (WGS) entry which is preliminary data.</text>
</comment>
<dbReference type="AlphaFoldDB" id="A0AA37T0F7"/>
<sequence length="360" mass="40177">MSLVSPGFPKPISKSGIDNNMQENTSRVGVVVIGRNEGERLKRCLLSLSNAELTIVYVDSNSTDDSVAMAQSLGVEVVSLDMSIPFSAARARNEGFAKLISLLPDLDYVQFVDGDCEVCEGWIDTATKKLDESPRIAAVCGRRQERYPEASMYNAWCDLEWDTPVGTAKSTGGDFLCRTKAFSDAGGFNPSVVAGEEPELCYRIRQLGWEVQRLNHLMTLHDANMTTFNQWWRRTERCGHAYAQGAFLHGGEPERFNVKRCLSTLVWGAILPVFIVFSSLVISIFFSVLSLLYILLFFKVFRSERQRRVGYGISLIRSYSASIVVGKVPEALGGLRFFWRKLTKKEMTILEYKGASPTGS</sequence>
<evidence type="ECO:0000256" key="2">
    <source>
        <dbReference type="ARBA" id="ARBA00022676"/>
    </source>
</evidence>
<evidence type="ECO:0000313" key="7">
    <source>
        <dbReference type="Proteomes" id="UP001156870"/>
    </source>
</evidence>
<feature type="transmembrane region" description="Helical" evidence="4">
    <location>
        <begin position="265"/>
        <end position="298"/>
    </location>
</feature>
<gene>
    <name evidence="6" type="ORF">GCM10007877_01920</name>
</gene>
<proteinExistence type="inferred from homology"/>
<keyword evidence="7" id="KW-1185">Reference proteome</keyword>
<dbReference type="InterPro" id="IPR001173">
    <property type="entry name" value="Glyco_trans_2-like"/>
</dbReference>
<name>A0AA37T0F7_9GAMM</name>
<dbReference type="Pfam" id="PF00535">
    <property type="entry name" value="Glycos_transf_2"/>
    <property type="match status" value="1"/>
</dbReference>
<accession>A0AA37T0F7</accession>
<dbReference type="GO" id="GO:0016757">
    <property type="term" value="F:glycosyltransferase activity"/>
    <property type="evidence" value="ECO:0007669"/>
    <property type="project" value="UniProtKB-KW"/>
</dbReference>
<dbReference type="Proteomes" id="UP001156870">
    <property type="component" value="Unassembled WGS sequence"/>
</dbReference>
<evidence type="ECO:0000259" key="5">
    <source>
        <dbReference type="Pfam" id="PF00535"/>
    </source>
</evidence>
<evidence type="ECO:0000313" key="6">
    <source>
        <dbReference type="EMBL" id="GLS24480.1"/>
    </source>
</evidence>
<dbReference type="PANTHER" id="PTHR43630">
    <property type="entry name" value="POLY-BETA-1,6-N-ACETYL-D-GLUCOSAMINE SYNTHASE"/>
    <property type="match status" value="1"/>
</dbReference>
<dbReference type="Gene3D" id="3.90.550.10">
    <property type="entry name" value="Spore Coat Polysaccharide Biosynthesis Protein SpsA, Chain A"/>
    <property type="match status" value="1"/>
</dbReference>
<comment type="similarity">
    <text evidence="1">Belongs to the glycosyltransferase 2 family.</text>
</comment>
<evidence type="ECO:0000256" key="1">
    <source>
        <dbReference type="ARBA" id="ARBA00006739"/>
    </source>
</evidence>
<dbReference type="PANTHER" id="PTHR43630:SF1">
    <property type="entry name" value="POLY-BETA-1,6-N-ACETYL-D-GLUCOSAMINE SYNTHASE"/>
    <property type="match status" value="1"/>
</dbReference>
<keyword evidence="4" id="KW-0472">Membrane</keyword>
<protein>
    <recommendedName>
        <fullName evidence="5">Glycosyltransferase 2-like domain-containing protein</fullName>
    </recommendedName>
</protein>
<dbReference type="InterPro" id="IPR029044">
    <property type="entry name" value="Nucleotide-diphossugar_trans"/>
</dbReference>
<organism evidence="6 7">
    <name type="scientific">Marinibactrum halimedae</name>
    <dbReference type="NCBI Taxonomy" id="1444977"/>
    <lineage>
        <taxon>Bacteria</taxon>
        <taxon>Pseudomonadati</taxon>
        <taxon>Pseudomonadota</taxon>
        <taxon>Gammaproteobacteria</taxon>
        <taxon>Cellvibrionales</taxon>
        <taxon>Cellvibrionaceae</taxon>
        <taxon>Marinibactrum</taxon>
    </lineage>
</organism>